<protein>
    <submittedName>
        <fullName evidence="1">Uncharacterized protein</fullName>
    </submittedName>
</protein>
<gene>
    <name evidence="1" type="ORF">SAMN04244560_01921</name>
</gene>
<dbReference type="EMBL" id="FNBS01000049">
    <property type="protein sequence ID" value="SDG18562.1"/>
    <property type="molecule type" value="Genomic_DNA"/>
</dbReference>
<organism evidence="1 2">
    <name type="scientific">Thermoanaerobacter thermohydrosulfuricus</name>
    <name type="common">Clostridium thermohydrosulfuricum</name>
    <dbReference type="NCBI Taxonomy" id="1516"/>
    <lineage>
        <taxon>Bacteria</taxon>
        <taxon>Bacillati</taxon>
        <taxon>Bacillota</taxon>
        <taxon>Clostridia</taxon>
        <taxon>Thermoanaerobacterales</taxon>
        <taxon>Thermoanaerobacteraceae</taxon>
        <taxon>Thermoanaerobacter</taxon>
    </lineage>
</organism>
<dbReference type="Proteomes" id="UP000183404">
    <property type="component" value="Unassembled WGS sequence"/>
</dbReference>
<dbReference type="AlphaFoldDB" id="A0A1G7S6I4"/>
<reference evidence="1 2" key="1">
    <citation type="submission" date="2016-10" db="EMBL/GenBank/DDBJ databases">
        <authorList>
            <person name="de Groot N.N."/>
        </authorList>
    </citation>
    <scope>NUCLEOTIDE SEQUENCE [LARGE SCALE GENOMIC DNA]</scope>
    <source>
        <strain evidence="1 2">DSM 569</strain>
    </source>
</reference>
<evidence type="ECO:0000313" key="1">
    <source>
        <dbReference type="EMBL" id="SDG18562.1"/>
    </source>
</evidence>
<proteinExistence type="predicted"/>
<dbReference type="RefSeq" id="WP_074592682.1">
    <property type="nucleotide sequence ID" value="NZ_FNBS01000049.1"/>
</dbReference>
<sequence>MNYEEKEILKALKAKYDNKEATGYEVVIVLVAAVEEGRVRKSNFKHILKEILGSELEMLKSLAIAQEFIDKSLIDEILGR</sequence>
<accession>A0A1G7S6I4</accession>
<name>A0A1G7S6I4_THETY</name>
<evidence type="ECO:0000313" key="2">
    <source>
        <dbReference type="Proteomes" id="UP000183404"/>
    </source>
</evidence>